<name>C7Q9B3_CATAD</name>
<dbReference type="InterPro" id="IPR050832">
    <property type="entry name" value="Bact_Acetyltransf"/>
</dbReference>
<dbReference type="RefSeq" id="WP_015793988.1">
    <property type="nucleotide sequence ID" value="NC_013131.1"/>
</dbReference>
<dbReference type="PROSITE" id="PS51186">
    <property type="entry name" value="GNAT"/>
    <property type="match status" value="1"/>
</dbReference>
<keyword evidence="5" id="KW-1185">Reference proteome</keyword>
<organism evidence="4 5">
    <name type="scientific">Catenulispora acidiphila (strain DSM 44928 / JCM 14897 / NBRC 102108 / NRRL B-24433 / ID139908)</name>
    <dbReference type="NCBI Taxonomy" id="479433"/>
    <lineage>
        <taxon>Bacteria</taxon>
        <taxon>Bacillati</taxon>
        <taxon>Actinomycetota</taxon>
        <taxon>Actinomycetes</taxon>
        <taxon>Catenulisporales</taxon>
        <taxon>Catenulisporaceae</taxon>
        <taxon>Catenulispora</taxon>
    </lineage>
</organism>
<protein>
    <submittedName>
        <fullName evidence="4">GCN5-related N-acetyltransferase</fullName>
    </submittedName>
</protein>
<evidence type="ECO:0000259" key="3">
    <source>
        <dbReference type="PROSITE" id="PS51186"/>
    </source>
</evidence>
<evidence type="ECO:0000313" key="4">
    <source>
        <dbReference type="EMBL" id="ACU74259.1"/>
    </source>
</evidence>
<dbReference type="eggNOG" id="COG0456">
    <property type="taxonomic scope" value="Bacteria"/>
</dbReference>
<dbReference type="InterPro" id="IPR000182">
    <property type="entry name" value="GNAT_dom"/>
</dbReference>
<sequence>MKQSPELLAAHQARRETVDPLLAAAQPLPDPLETDTELSCPGGAALMRNSAADPESWGYTFFAAHESRLLPQVDGPRAFAELLDLWAAQDAFRPGPDSIATITWPSRDTEMSRALVERGFAQQSIFAVRLAPPSAGDGAAAAASPAAADAADAGGVVIRHAGPEDTATVTRLWLEQLHWDARFGYLAIRPSTPARLADEVAEAVGGEEKRAWIAERDGEAVGLMVVQPPEHAGWAANTIRAERPVAYLNCGAVSAGERGGGVGRALARHVHAELDAEGHGAVLLHYTAANPLSGPFWHRCGYRPLLTTWTRGTVG</sequence>
<feature type="domain" description="N-acetyltransferase" evidence="3">
    <location>
        <begin position="156"/>
        <end position="315"/>
    </location>
</feature>
<dbReference type="OrthoDB" id="149709at2"/>
<dbReference type="EMBL" id="CP001700">
    <property type="protein sequence ID" value="ACU74259.1"/>
    <property type="molecule type" value="Genomic_DNA"/>
</dbReference>
<dbReference type="CDD" id="cd04301">
    <property type="entry name" value="NAT_SF"/>
    <property type="match status" value="1"/>
</dbReference>
<dbReference type="HOGENOM" id="CLU_060314_0_0_11"/>
<reference evidence="4 5" key="1">
    <citation type="journal article" date="2009" name="Stand. Genomic Sci.">
        <title>Complete genome sequence of Catenulispora acidiphila type strain (ID 139908).</title>
        <authorList>
            <person name="Copeland A."/>
            <person name="Lapidus A."/>
            <person name="Glavina Del Rio T."/>
            <person name="Nolan M."/>
            <person name="Lucas S."/>
            <person name="Chen F."/>
            <person name="Tice H."/>
            <person name="Cheng J.F."/>
            <person name="Bruce D."/>
            <person name="Goodwin L."/>
            <person name="Pitluck S."/>
            <person name="Mikhailova N."/>
            <person name="Pati A."/>
            <person name="Ivanova N."/>
            <person name="Mavromatis K."/>
            <person name="Chen A."/>
            <person name="Palaniappan K."/>
            <person name="Chain P."/>
            <person name="Land M."/>
            <person name="Hauser L."/>
            <person name="Chang Y.J."/>
            <person name="Jeffries C.D."/>
            <person name="Chertkov O."/>
            <person name="Brettin T."/>
            <person name="Detter J.C."/>
            <person name="Han C."/>
            <person name="Ali Z."/>
            <person name="Tindall B.J."/>
            <person name="Goker M."/>
            <person name="Bristow J."/>
            <person name="Eisen J.A."/>
            <person name="Markowitz V."/>
            <person name="Hugenholtz P."/>
            <person name="Kyrpides N.C."/>
            <person name="Klenk H.P."/>
        </authorList>
    </citation>
    <scope>NUCLEOTIDE SEQUENCE [LARGE SCALE GENOMIC DNA]</scope>
    <source>
        <strain evidence="5">DSM 44928 / JCM 14897 / NBRC 102108 / NRRL B-24433 / ID139908</strain>
    </source>
</reference>
<dbReference type="AlphaFoldDB" id="C7Q9B3"/>
<keyword evidence="1 4" id="KW-0808">Transferase</keyword>
<gene>
    <name evidence="4" type="ordered locus">Caci_5400</name>
</gene>
<dbReference type="GO" id="GO:0016747">
    <property type="term" value="F:acyltransferase activity, transferring groups other than amino-acyl groups"/>
    <property type="evidence" value="ECO:0007669"/>
    <property type="project" value="InterPro"/>
</dbReference>
<dbReference type="PANTHER" id="PTHR43877">
    <property type="entry name" value="AMINOALKYLPHOSPHONATE N-ACETYLTRANSFERASE-RELATED-RELATED"/>
    <property type="match status" value="1"/>
</dbReference>
<dbReference type="Gene3D" id="3.40.630.30">
    <property type="match status" value="1"/>
</dbReference>
<dbReference type="SUPFAM" id="SSF55729">
    <property type="entry name" value="Acyl-CoA N-acyltransferases (Nat)"/>
    <property type="match status" value="1"/>
</dbReference>
<evidence type="ECO:0000256" key="1">
    <source>
        <dbReference type="ARBA" id="ARBA00022679"/>
    </source>
</evidence>
<dbReference type="Proteomes" id="UP000000851">
    <property type="component" value="Chromosome"/>
</dbReference>
<dbReference type="STRING" id="479433.Caci_5400"/>
<evidence type="ECO:0000256" key="2">
    <source>
        <dbReference type="ARBA" id="ARBA00023315"/>
    </source>
</evidence>
<dbReference type="KEGG" id="cai:Caci_5400"/>
<evidence type="ECO:0000313" key="5">
    <source>
        <dbReference type="Proteomes" id="UP000000851"/>
    </source>
</evidence>
<dbReference type="Pfam" id="PF00583">
    <property type="entry name" value="Acetyltransf_1"/>
    <property type="match status" value="1"/>
</dbReference>
<dbReference type="InParanoid" id="C7Q9B3"/>
<dbReference type="InterPro" id="IPR016181">
    <property type="entry name" value="Acyl_CoA_acyltransferase"/>
</dbReference>
<proteinExistence type="predicted"/>
<keyword evidence="2" id="KW-0012">Acyltransferase</keyword>
<accession>C7Q9B3</accession>